<dbReference type="Pfam" id="PF19268">
    <property type="entry name" value="CIS_TMP"/>
    <property type="match status" value="1"/>
</dbReference>
<gene>
    <name evidence="2" type="ORF">FLACOL7796_01887</name>
</gene>
<protein>
    <submittedName>
        <fullName evidence="2">Uncharacterized protein</fullName>
    </submittedName>
</protein>
<evidence type="ECO:0000313" key="3">
    <source>
        <dbReference type="Proteomes" id="UP000474567"/>
    </source>
</evidence>
<evidence type="ECO:0000256" key="1">
    <source>
        <dbReference type="SAM" id="MobiDB-lite"/>
    </source>
</evidence>
<feature type="compositionally biased region" description="Basic and acidic residues" evidence="1">
    <location>
        <begin position="411"/>
        <end position="444"/>
    </location>
</feature>
<feature type="region of interest" description="Disordered" evidence="1">
    <location>
        <begin position="133"/>
        <end position="162"/>
    </location>
</feature>
<organism evidence="2 3">
    <name type="scientific">Flavobacterium collinsii</name>
    <dbReference type="NCBI Taxonomy" id="1114861"/>
    <lineage>
        <taxon>Bacteria</taxon>
        <taxon>Pseudomonadati</taxon>
        <taxon>Bacteroidota</taxon>
        <taxon>Flavobacteriia</taxon>
        <taxon>Flavobacteriales</taxon>
        <taxon>Flavobacteriaceae</taxon>
        <taxon>Flavobacterium</taxon>
    </lineage>
</organism>
<dbReference type="RefSeq" id="WP_173965878.1">
    <property type="nucleotide sequence ID" value="NZ_CADCST010000077.1"/>
</dbReference>
<dbReference type="Proteomes" id="UP000474567">
    <property type="component" value="Unassembled WGS sequence"/>
</dbReference>
<sequence length="624" mass="71921">MQSTDSHIISKLFLEVNTHSKEKAYYLKDHLDTFLKEELFPLLETYFDTLDKKTPLYSIQIEKLDLNLSVAPDLNFNTVKLEIVNQCQKQIEEQIEKGFPDTKQYKLIDRKEKNRDEFFIFLETGANPWWAISNGNGNENGNNNDNSNEDVNNNSNENVNDNGIFNSTYSDMLGTNEDHLFKKIAVDKAFNLRLRKTLETPQIRARFIKQLSDEQIYNLLQRTLLLEATASDSVLVSEMVKQIKHNINTIASESKHGLQQRNLIWDIVLLQLLQHDDTIIKEKVLQLLTSFAPVRQYDSKFVLEHTRNYISDKPVLKILASLDPEILNIIALLNQKASEILPKKNKETFLKSDFSESEQSPLSENRPDPDNPKNPKTETETETEINSVFGPNKKNEIEESSNSAVVPQESNTEKTTEINGVSDRKEKAQKKTQEKAKEEVKETENWPSSLFPEDQTIPEIPSVHYVNNAGLILVHPFLKALFEHCGLLNTNHTINDSETAAHLLHYIATGRKQDYESEMLFEKVLCNIPINQTINRNIVLSEELKNEGHKMLQAVLFNWPIMKNSSIALLQNEFLQRPGKIILTEDNPKVIIERKTQDILLEKMNWNLGIVKLAWKDKIIFVDW</sequence>
<feature type="compositionally biased region" description="Polar residues" evidence="1">
    <location>
        <begin position="400"/>
        <end position="410"/>
    </location>
</feature>
<proteinExistence type="predicted"/>
<name>A0ABN7EIE3_9FLAO</name>
<feature type="compositionally biased region" description="Basic and acidic residues" evidence="1">
    <location>
        <begin position="365"/>
        <end position="379"/>
    </location>
</feature>
<feature type="region of interest" description="Disordered" evidence="1">
    <location>
        <begin position="352"/>
        <end position="453"/>
    </location>
</feature>
<keyword evidence="3" id="KW-1185">Reference proteome</keyword>
<evidence type="ECO:0000313" key="2">
    <source>
        <dbReference type="EMBL" id="CAA9197828.1"/>
    </source>
</evidence>
<dbReference type="EMBL" id="CADCST010000077">
    <property type="protein sequence ID" value="CAA9197828.1"/>
    <property type="molecule type" value="Genomic_DNA"/>
</dbReference>
<reference evidence="2 3" key="1">
    <citation type="submission" date="2020-02" db="EMBL/GenBank/DDBJ databases">
        <authorList>
            <person name="Criscuolo A."/>
        </authorList>
    </citation>
    <scope>NUCLEOTIDE SEQUENCE [LARGE SCALE GENOMIC DNA]</scope>
    <source>
        <strain evidence="2">CECT7796</strain>
    </source>
</reference>
<comment type="caution">
    <text evidence="2">The sequence shown here is derived from an EMBL/GenBank/DDBJ whole genome shotgun (WGS) entry which is preliminary data.</text>
</comment>
<accession>A0ABN7EIE3</accession>
<dbReference type="InterPro" id="IPR045538">
    <property type="entry name" value="CIS_TMP"/>
</dbReference>